<dbReference type="RefSeq" id="WP_281817083.1">
    <property type="nucleotide sequence ID" value="NZ_BRLB01000011.1"/>
</dbReference>
<organism evidence="1 2">
    <name type="scientific">Vallitalea longa</name>
    <dbReference type="NCBI Taxonomy" id="2936439"/>
    <lineage>
        <taxon>Bacteria</taxon>
        <taxon>Bacillati</taxon>
        <taxon>Bacillota</taxon>
        <taxon>Clostridia</taxon>
        <taxon>Lachnospirales</taxon>
        <taxon>Vallitaleaceae</taxon>
        <taxon>Vallitalea</taxon>
    </lineage>
</organism>
<gene>
    <name evidence="1" type="ORF">SH1V18_31610</name>
</gene>
<dbReference type="Proteomes" id="UP001144256">
    <property type="component" value="Unassembled WGS sequence"/>
</dbReference>
<evidence type="ECO:0000313" key="2">
    <source>
        <dbReference type="Proteomes" id="UP001144256"/>
    </source>
</evidence>
<accession>A0A9W5YDI1</accession>
<evidence type="ECO:0000313" key="1">
    <source>
        <dbReference type="EMBL" id="GKX30681.1"/>
    </source>
</evidence>
<dbReference type="EMBL" id="BRLB01000011">
    <property type="protein sequence ID" value="GKX30681.1"/>
    <property type="molecule type" value="Genomic_DNA"/>
</dbReference>
<name>A0A9W5YDI1_9FIRM</name>
<evidence type="ECO:0008006" key="3">
    <source>
        <dbReference type="Google" id="ProtNLM"/>
    </source>
</evidence>
<dbReference type="SUPFAM" id="SSF47240">
    <property type="entry name" value="Ferritin-like"/>
    <property type="match status" value="1"/>
</dbReference>
<dbReference type="InterPro" id="IPR009078">
    <property type="entry name" value="Ferritin-like_SF"/>
</dbReference>
<protein>
    <recommendedName>
        <fullName evidence="3">Rubrerythrin</fullName>
    </recommendedName>
</protein>
<dbReference type="AlphaFoldDB" id="A0A9W5YDI1"/>
<proteinExistence type="predicted"/>
<keyword evidence="2" id="KW-1185">Reference proteome</keyword>
<comment type="caution">
    <text evidence="1">The sequence shown here is derived from an EMBL/GenBank/DDBJ whole genome shotgun (WGS) entry which is preliminary data.</text>
</comment>
<reference evidence="1" key="1">
    <citation type="submission" date="2022-06" db="EMBL/GenBank/DDBJ databases">
        <title>Vallitalea longa sp. nov., an anaerobic bacterium isolated from marine sediment.</title>
        <authorList>
            <person name="Hirano S."/>
            <person name="Terahara T."/>
            <person name="Mori K."/>
            <person name="Hamada M."/>
            <person name="Matsumoto R."/>
            <person name="Kobayashi T."/>
        </authorList>
    </citation>
    <scope>NUCLEOTIDE SEQUENCE</scope>
    <source>
        <strain evidence="1">SH18-1</strain>
    </source>
</reference>
<sequence>MELSPKDCLKKAILDTQEKVRDYESHSKNIEDEEISNCFAKFAEEEGHQAVKLQELLDRYDG</sequence>